<proteinExistence type="predicted"/>
<evidence type="ECO:0000256" key="3">
    <source>
        <dbReference type="ARBA" id="ARBA00023004"/>
    </source>
</evidence>
<evidence type="ECO:0000256" key="2">
    <source>
        <dbReference type="ARBA" id="ARBA00022723"/>
    </source>
</evidence>
<keyword evidence="1 4" id="KW-0349">Heme</keyword>
<dbReference type="AlphaFoldDB" id="A0A419X7R4"/>
<dbReference type="GO" id="GO:0009055">
    <property type="term" value="F:electron transfer activity"/>
    <property type="evidence" value="ECO:0007669"/>
    <property type="project" value="InterPro"/>
</dbReference>
<evidence type="ECO:0000256" key="1">
    <source>
        <dbReference type="ARBA" id="ARBA00022617"/>
    </source>
</evidence>
<feature type="domain" description="Cytochrome c" evidence="5">
    <location>
        <begin position="39"/>
        <end position="127"/>
    </location>
</feature>
<dbReference type="SUPFAM" id="SSF46626">
    <property type="entry name" value="Cytochrome c"/>
    <property type="match status" value="1"/>
</dbReference>
<comment type="caution">
    <text evidence="6">The sequence shown here is derived from an EMBL/GenBank/DDBJ whole genome shotgun (WGS) entry which is preliminary data.</text>
</comment>
<dbReference type="PANTHER" id="PTHR35008:SF8">
    <property type="entry name" value="ALCOHOL DEHYDROGENASE CYTOCHROME C SUBUNIT"/>
    <property type="match status" value="1"/>
</dbReference>
<name>A0A419X7R4_9BACT</name>
<dbReference type="Proteomes" id="UP000284531">
    <property type="component" value="Unassembled WGS sequence"/>
</dbReference>
<keyword evidence="2 4" id="KW-0479">Metal-binding</keyword>
<dbReference type="GO" id="GO:0020037">
    <property type="term" value="F:heme binding"/>
    <property type="evidence" value="ECO:0007669"/>
    <property type="project" value="InterPro"/>
</dbReference>
<reference evidence="6 7" key="1">
    <citation type="submission" date="2018-09" db="EMBL/GenBank/DDBJ databases">
        <title>Genomic Encyclopedia of Archaeal and Bacterial Type Strains, Phase II (KMG-II): from individual species to whole genera.</title>
        <authorList>
            <person name="Goeker M."/>
        </authorList>
    </citation>
    <scope>NUCLEOTIDE SEQUENCE [LARGE SCALE GENOMIC DNA]</scope>
    <source>
        <strain evidence="6 7">DSM 21950</strain>
    </source>
</reference>
<keyword evidence="3 4" id="KW-0408">Iron</keyword>
<evidence type="ECO:0000313" key="7">
    <source>
        <dbReference type="Proteomes" id="UP000284531"/>
    </source>
</evidence>
<evidence type="ECO:0000259" key="5">
    <source>
        <dbReference type="PROSITE" id="PS51007"/>
    </source>
</evidence>
<dbReference type="Pfam" id="PF00034">
    <property type="entry name" value="Cytochrom_C"/>
    <property type="match status" value="1"/>
</dbReference>
<sequence>MKLINLIFVLISFLLVTACGGADKKKTVNTDQNISLSETDLEKGAVLYRAKCMNCHMKSGKGIEKFYPPLADSDYLRENLEDAIYMVKYGSNKPIKVNGIKYNSLMPASGLTDEELVLVFNYILNSWGNDYGSITLDQVRAVKRKSKEIIPWNDLF</sequence>
<dbReference type="Gene3D" id="1.10.760.10">
    <property type="entry name" value="Cytochrome c-like domain"/>
    <property type="match status" value="1"/>
</dbReference>
<dbReference type="GO" id="GO:0046872">
    <property type="term" value="F:metal ion binding"/>
    <property type="evidence" value="ECO:0007669"/>
    <property type="project" value="UniProtKB-KW"/>
</dbReference>
<dbReference type="OrthoDB" id="9811395at2"/>
<dbReference type="RefSeq" id="WP_120238522.1">
    <property type="nucleotide sequence ID" value="NZ_RAPQ01000008.1"/>
</dbReference>
<dbReference type="InterPro" id="IPR036909">
    <property type="entry name" value="Cyt_c-like_dom_sf"/>
</dbReference>
<dbReference type="PROSITE" id="PS51257">
    <property type="entry name" value="PROKAR_LIPOPROTEIN"/>
    <property type="match status" value="1"/>
</dbReference>
<accession>A0A419X7R4</accession>
<evidence type="ECO:0000313" key="6">
    <source>
        <dbReference type="EMBL" id="RKE03659.1"/>
    </source>
</evidence>
<organism evidence="6 7">
    <name type="scientific">Marinifilum flexuosum</name>
    <dbReference type="NCBI Taxonomy" id="1117708"/>
    <lineage>
        <taxon>Bacteria</taxon>
        <taxon>Pseudomonadati</taxon>
        <taxon>Bacteroidota</taxon>
        <taxon>Bacteroidia</taxon>
        <taxon>Marinilabiliales</taxon>
        <taxon>Marinifilaceae</taxon>
    </lineage>
</organism>
<dbReference type="PANTHER" id="PTHR35008">
    <property type="entry name" value="BLL4482 PROTEIN-RELATED"/>
    <property type="match status" value="1"/>
</dbReference>
<dbReference type="InterPro" id="IPR051459">
    <property type="entry name" value="Cytochrome_c-type_DH"/>
</dbReference>
<evidence type="ECO:0000256" key="4">
    <source>
        <dbReference type="PROSITE-ProRule" id="PRU00433"/>
    </source>
</evidence>
<dbReference type="InterPro" id="IPR009056">
    <property type="entry name" value="Cyt_c-like_dom"/>
</dbReference>
<protein>
    <submittedName>
        <fullName evidence="6">Cytochrome c553</fullName>
    </submittedName>
</protein>
<keyword evidence="7" id="KW-1185">Reference proteome</keyword>
<gene>
    <name evidence="6" type="ORF">BXY64_0668</name>
</gene>
<dbReference type="EMBL" id="RAPQ01000008">
    <property type="protein sequence ID" value="RKE03659.1"/>
    <property type="molecule type" value="Genomic_DNA"/>
</dbReference>
<dbReference type="PROSITE" id="PS51007">
    <property type="entry name" value="CYTC"/>
    <property type="match status" value="1"/>
</dbReference>